<dbReference type="EMBL" id="JAGIOO010000001">
    <property type="protein sequence ID" value="MBP2478569.1"/>
    <property type="molecule type" value="Genomic_DNA"/>
</dbReference>
<keyword evidence="1" id="KW-0472">Membrane</keyword>
<dbReference type="InterPro" id="IPR003425">
    <property type="entry name" value="CCB3/YggT"/>
</dbReference>
<comment type="caution">
    <text evidence="2">The sequence shown here is derived from an EMBL/GenBank/DDBJ whole genome shotgun (WGS) entry which is preliminary data.</text>
</comment>
<keyword evidence="3" id="KW-1185">Reference proteome</keyword>
<feature type="transmembrane region" description="Helical" evidence="1">
    <location>
        <begin position="63"/>
        <end position="82"/>
    </location>
</feature>
<keyword evidence="1" id="KW-0812">Transmembrane</keyword>
<dbReference type="RefSeq" id="WP_307850330.1">
    <property type="nucleotide sequence ID" value="NZ_JAGIOO010000001.1"/>
</dbReference>
<evidence type="ECO:0000313" key="3">
    <source>
        <dbReference type="Proteomes" id="UP001519363"/>
    </source>
</evidence>
<proteinExistence type="predicted"/>
<sequence>MLGFVLGWILTLFILVLIARVIADWATTLEARGEFWAQARRFTHTVTEPVIAPVRRILPPVRFGSFGLDLAFTVVFVAALLLRSFLW</sequence>
<dbReference type="Pfam" id="PF02325">
    <property type="entry name" value="CCB3_YggT"/>
    <property type="match status" value="1"/>
</dbReference>
<gene>
    <name evidence="2" type="ORF">JOF53_007441</name>
</gene>
<name>A0ABS5AQS7_9PSEU</name>
<accession>A0ABS5AQS7</accession>
<keyword evidence="1" id="KW-1133">Transmembrane helix</keyword>
<reference evidence="2 3" key="1">
    <citation type="submission" date="2021-03" db="EMBL/GenBank/DDBJ databases">
        <title>Sequencing the genomes of 1000 actinobacteria strains.</title>
        <authorList>
            <person name="Klenk H.-P."/>
        </authorList>
    </citation>
    <scope>NUCLEOTIDE SEQUENCE [LARGE SCALE GENOMIC DNA]</scope>
    <source>
        <strain evidence="2 3">DSM 44580</strain>
    </source>
</reference>
<dbReference type="Proteomes" id="UP001519363">
    <property type="component" value="Unassembled WGS sequence"/>
</dbReference>
<evidence type="ECO:0000313" key="2">
    <source>
        <dbReference type="EMBL" id="MBP2478569.1"/>
    </source>
</evidence>
<evidence type="ECO:0000256" key="1">
    <source>
        <dbReference type="SAM" id="Phobius"/>
    </source>
</evidence>
<organism evidence="2 3">
    <name type="scientific">Crossiella equi</name>
    <dbReference type="NCBI Taxonomy" id="130796"/>
    <lineage>
        <taxon>Bacteria</taxon>
        <taxon>Bacillati</taxon>
        <taxon>Actinomycetota</taxon>
        <taxon>Actinomycetes</taxon>
        <taxon>Pseudonocardiales</taxon>
        <taxon>Pseudonocardiaceae</taxon>
        <taxon>Crossiella</taxon>
    </lineage>
</organism>
<protein>
    <submittedName>
        <fullName evidence="2">YggT family protein</fullName>
    </submittedName>
</protein>